<protein>
    <submittedName>
        <fullName evidence="3">Tuberin-like protein</fullName>
    </submittedName>
</protein>
<dbReference type="PANTHER" id="PTHR10063:SF0">
    <property type="entry name" value="TUBERIN"/>
    <property type="match status" value="1"/>
</dbReference>
<dbReference type="EMBL" id="NCKU01000337">
    <property type="protein sequence ID" value="RWS15937.1"/>
    <property type="molecule type" value="Genomic_DNA"/>
</dbReference>
<comment type="caution">
    <text evidence="3">The sequence shown here is derived from an EMBL/GenBank/DDBJ whole genome shotgun (WGS) entry which is preliminary data.</text>
</comment>
<dbReference type="EMBL" id="NCKU01000338">
    <property type="protein sequence ID" value="RWS15932.1"/>
    <property type="molecule type" value="Genomic_DNA"/>
</dbReference>
<dbReference type="GO" id="GO:0033596">
    <property type="term" value="C:TSC1-TSC2 complex"/>
    <property type="evidence" value="ECO:0007669"/>
    <property type="project" value="TreeGrafter"/>
</dbReference>
<dbReference type="GO" id="GO:0005096">
    <property type="term" value="F:GTPase activator activity"/>
    <property type="evidence" value="ECO:0007669"/>
    <property type="project" value="InterPro"/>
</dbReference>
<name>A0A3S3SJA1_9ACAR</name>
<sequence>LIYPNLVSLIGYNDHLEMKLKRGLVMCLENGFTTQPLICIPALMLCIAEMHDIMVKTIPDVVLSLSKLSPTVNLAIPKLEFLSRKQN</sequence>
<evidence type="ECO:0000313" key="3">
    <source>
        <dbReference type="EMBL" id="RWS15937.1"/>
    </source>
</evidence>
<dbReference type="Proteomes" id="UP000285301">
    <property type="component" value="Unassembled WGS sequence"/>
</dbReference>
<keyword evidence="4" id="KW-1185">Reference proteome</keyword>
<proteinExistence type="predicted"/>
<dbReference type="InterPro" id="IPR018515">
    <property type="entry name" value="Tuberin-type_domain"/>
</dbReference>
<evidence type="ECO:0000259" key="1">
    <source>
        <dbReference type="Pfam" id="PF03542"/>
    </source>
</evidence>
<reference evidence="3 4" key="1">
    <citation type="journal article" date="2018" name="Gigascience">
        <title>Genomes of trombidid mites reveal novel predicted allergens and laterally-transferred genes associated with secondary metabolism.</title>
        <authorList>
            <person name="Dong X."/>
            <person name="Chaisiri K."/>
            <person name="Xia D."/>
            <person name="Armstrong S.D."/>
            <person name="Fang Y."/>
            <person name="Donnelly M.J."/>
            <person name="Kadowaki T."/>
            <person name="McGarry J.W."/>
            <person name="Darby A.C."/>
            <person name="Makepeace B.L."/>
        </authorList>
    </citation>
    <scope>NUCLEOTIDE SEQUENCE [LARGE SCALE GENOMIC DNA]</scope>
    <source>
        <strain evidence="3">UoL-WK</strain>
    </source>
</reference>
<reference evidence="3" key="2">
    <citation type="submission" date="2018-11" db="EMBL/GenBank/DDBJ databases">
        <title>Trombidioid mite genomics.</title>
        <authorList>
            <person name="Dong X."/>
        </authorList>
    </citation>
    <scope>NUCLEOTIDE SEQUENCE</scope>
    <source>
        <strain evidence="3">UoL-WK</strain>
    </source>
</reference>
<evidence type="ECO:0000313" key="2">
    <source>
        <dbReference type="EMBL" id="RWS15932.1"/>
    </source>
</evidence>
<organism evidence="3 4">
    <name type="scientific">Dinothrombium tinctorium</name>
    <dbReference type="NCBI Taxonomy" id="1965070"/>
    <lineage>
        <taxon>Eukaryota</taxon>
        <taxon>Metazoa</taxon>
        <taxon>Ecdysozoa</taxon>
        <taxon>Arthropoda</taxon>
        <taxon>Chelicerata</taxon>
        <taxon>Arachnida</taxon>
        <taxon>Acari</taxon>
        <taxon>Acariformes</taxon>
        <taxon>Trombidiformes</taxon>
        <taxon>Prostigmata</taxon>
        <taxon>Anystina</taxon>
        <taxon>Parasitengona</taxon>
        <taxon>Trombidioidea</taxon>
        <taxon>Trombidiidae</taxon>
        <taxon>Dinothrombium</taxon>
    </lineage>
</organism>
<dbReference type="GO" id="GO:0032007">
    <property type="term" value="P:negative regulation of TOR signaling"/>
    <property type="evidence" value="ECO:0007669"/>
    <property type="project" value="TreeGrafter"/>
</dbReference>
<dbReference type="Pfam" id="PF03542">
    <property type="entry name" value="Tuberin"/>
    <property type="match status" value="1"/>
</dbReference>
<dbReference type="STRING" id="1965070.A0A3S3SJA1"/>
<dbReference type="AlphaFoldDB" id="A0A3S3SJA1"/>
<feature type="non-terminal residue" evidence="3">
    <location>
        <position position="1"/>
    </location>
</feature>
<accession>A0A3S3SJA1</accession>
<dbReference type="GO" id="GO:0005634">
    <property type="term" value="C:nucleus"/>
    <property type="evidence" value="ECO:0007669"/>
    <property type="project" value="InterPro"/>
</dbReference>
<evidence type="ECO:0000313" key="4">
    <source>
        <dbReference type="Proteomes" id="UP000285301"/>
    </source>
</evidence>
<gene>
    <name evidence="2" type="ORF">B4U79_03757</name>
    <name evidence="3" type="ORF">B4U79_10236</name>
</gene>
<feature type="domain" description="Tuberin-type" evidence="1">
    <location>
        <begin position="2"/>
        <end position="83"/>
    </location>
</feature>
<dbReference type="OrthoDB" id="5797019at2759"/>
<dbReference type="InterPro" id="IPR027107">
    <property type="entry name" value="Tuberin/Ral-act_asu"/>
</dbReference>
<dbReference type="PANTHER" id="PTHR10063">
    <property type="entry name" value="TUBERIN"/>
    <property type="match status" value="1"/>
</dbReference>